<dbReference type="PROSITE" id="PS00903">
    <property type="entry name" value="CYT_DCMP_DEAMINASES_1"/>
    <property type="match status" value="1"/>
</dbReference>
<sequence length="156" mass="17585">MNKNIQEIINNNLSNRIDWDDYFISTALLISCRSPCHRLHVGCILVKNNRIISSGYNGYLPGSNHLSIVVINNNSSHEQATVHAECNAIADCANRGVDTNNAIAYITHYPCINCFKILVASGIKEIKYLHDYKNDKNIEILLNNMTNKIIINKIDL</sequence>
<evidence type="ECO:0000256" key="1">
    <source>
        <dbReference type="ARBA" id="ARBA00006576"/>
    </source>
</evidence>
<dbReference type="GO" id="GO:0008270">
    <property type="term" value="F:zinc ion binding"/>
    <property type="evidence" value="ECO:0007669"/>
    <property type="project" value="InterPro"/>
</dbReference>
<dbReference type="PANTHER" id="PTHR11086">
    <property type="entry name" value="DEOXYCYTIDYLATE DEAMINASE-RELATED"/>
    <property type="match status" value="1"/>
</dbReference>
<evidence type="ECO:0000256" key="4">
    <source>
        <dbReference type="ARBA" id="ARBA00022833"/>
    </source>
</evidence>
<dbReference type="InterPro" id="IPR016193">
    <property type="entry name" value="Cytidine_deaminase-like"/>
</dbReference>
<dbReference type="Pfam" id="PF00383">
    <property type="entry name" value="dCMP_cyt_deam_1"/>
    <property type="match status" value="1"/>
</dbReference>
<dbReference type="PIRSF" id="PIRSF006019">
    <property type="entry name" value="dCMP_deaminase"/>
    <property type="match status" value="1"/>
</dbReference>
<keyword evidence="4" id="KW-0862">Zinc</keyword>
<dbReference type="InterPro" id="IPR015517">
    <property type="entry name" value="dCMP_deaminase-rel"/>
</dbReference>
<dbReference type="InterPro" id="IPR016192">
    <property type="entry name" value="APOBEC/CMP_deaminase_Zn-bd"/>
</dbReference>
<evidence type="ECO:0000256" key="3">
    <source>
        <dbReference type="ARBA" id="ARBA00022801"/>
    </source>
</evidence>
<dbReference type="AlphaFoldDB" id="A0A6C0HVY8"/>
<evidence type="ECO:0000259" key="5">
    <source>
        <dbReference type="PROSITE" id="PS51747"/>
    </source>
</evidence>
<dbReference type="InterPro" id="IPR016473">
    <property type="entry name" value="dCMP_deaminase"/>
</dbReference>
<organism evidence="6">
    <name type="scientific">viral metagenome</name>
    <dbReference type="NCBI Taxonomy" id="1070528"/>
    <lineage>
        <taxon>unclassified sequences</taxon>
        <taxon>metagenomes</taxon>
        <taxon>organismal metagenomes</taxon>
    </lineage>
</organism>
<dbReference type="PROSITE" id="PS51747">
    <property type="entry name" value="CYT_DCMP_DEAMINASES_2"/>
    <property type="match status" value="1"/>
</dbReference>
<dbReference type="GO" id="GO:0005737">
    <property type="term" value="C:cytoplasm"/>
    <property type="evidence" value="ECO:0007669"/>
    <property type="project" value="TreeGrafter"/>
</dbReference>
<dbReference type="EMBL" id="MN740024">
    <property type="protein sequence ID" value="QHT84709.1"/>
    <property type="molecule type" value="Genomic_DNA"/>
</dbReference>
<comment type="similarity">
    <text evidence="1">Belongs to the cytidine and deoxycytidylate deaminase family.</text>
</comment>
<reference evidence="6" key="1">
    <citation type="journal article" date="2020" name="Nature">
        <title>Giant virus diversity and host interactions through global metagenomics.</title>
        <authorList>
            <person name="Schulz F."/>
            <person name="Roux S."/>
            <person name="Paez-Espino D."/>
            <person name="Jungbluth S."/>
            <person name="Walsh D.A."/>
            <person name="Denef V.J."/>
            <person name="McMahon K.D."/>
            <person name="Konstantinidis K.T."/>
            <person name="Eloe-Fadrosh E.A."/>
            <person name="Kyrpides N.C."/>
            <person name="Woyke T."/>
        </authorList>
    </citation>
    <scope>NUCLEOTIDE SEQUENCE</scope>
    <source>
        <strain evidence="6">GVMAG-M-3300023184-177</strain>
    </source>
</reference>
<dbReference type="PROSITE" id="PS51257">
    <property type="entry name" value="PROKAR_LIPOPROTEIN"/>
    <property type="match status" value="1"/>
</dbReference>
<proteinExistence type="inferred from homology"/>
<dbReference type="SUPFAM" id="SSF53927">
    <property type="entry name" value="Cytidine deaminase-like"/>
    <property type="match status" value="1"/>
</dbReference>
<protein>
    <recommendedName>
        <fullName evidence="5">CMP/dCMP-type deaminase domain-containing protein</fullName>
    </recommendedName>
</protein>
<feature type="domain" description="CMP/dCMP-type deaminase" evidence="5">
    <location>
        <begin position="18"/>
        <end position="141"/>
    </location>
</feature>
<keyword evidence="3" id="KW-0378">Hydrolase</keyword>
<dbReference type="GO" id="GO:0006220">
    <property type="term" value="P:pyrimidine nucleotide metabolic process"/>
    <property type="evidence" value="ECO:0007669"/>
    <property type="project" value="InterPro"/>
</dbReference>
<name>A0A6C0HVY8_9ZZZZ</name>
<evidence type="ECO:0000256" key="2">
    <source>
        <dbReference type="ARBA" id="ARBA00022723"/>
    </source>
</evidence>
<dbReference type="PANTHER" id="PTHR11086:SF18">
    <property type="entry name" value="DEOXYCYTIDYLATE DEAMINASE"/>
    <property type="match status" value="1"/>
</dbReference>
<dbReference type="GO" id="GO:0004132">
    <property type="term" value="F:dCMP deaminase activity"/>
    <property type="evidence" value="ECO:0007669"/>
    <property type="project" value="InterPro"/>
</dbReference>
<accession>A0A6C0HVY8</accession>
<dbReference type="InterPro" id="IPR002125">
    <property type="entry name" value="CMP_dCMP_dom"/>
</dbReference>
<dbReference type="Gene3D" id="3.40.140.10">
    <property type="entry name" value="Cytidine Deaminase, domain 2"/>
    <property type="match status" value="1"/>
</dbReference>
<evidence type="ECO:0000313" key="6">
    <source>
        <dbReference type="EMBL" id="QHT84709.1"/>
    </source>
</evidence>
<keyword evidence="2" id="KW-0479">Metal-binding</keyword>